<gene>
    <name evidence="2" type="ORF">Sango_1767900</name>
</gene>
<dbReference type="PANTHER" id="PTHR45694:SF14">
    <property type="entry name" value="GLUTAREDOXIN-C2"/>
    <property type="match status" value="1"/>
</dbReference>
<dbReference type="PROSITE" id="PS51354">
    <property type="entry name" value="GLUTAREDOXIN_2"/>
    <property type="match status" value="1"/>
</dbReference>
<dbReference type="SUPFAM" id="SSF52833">
    <property type="entry name" value="Thioredoxin-like"/>
    <property type="match status" value="1"/>
</dbReference>
<proteinExistence type="predicted"/>
<evidence type="ECO:0000313" key="3">
    <source>
        <dbReference type="Proteomes" id="UP001289374"/>
    </source>
</evidence>
<sequence>MPKTSFPYNTFFRNKIIRPQFPSYLKIFQNTPLPQTLIPPFQLRFKDHFQQDKERYGASQDDGAEIQSALTKLTAQPTLPNVFIGGKHIGGSGGSANQGKLLPLLTQAGATVNSSASTAQ</sequence>
<dbReference type="Gene3D" id="3.40.30.10">
    <property type="entry name" value="Glutaredoxin"/>
    <property type="match status" value="1"/>
</dbReference>
<evidence type="ECO:0000259" key="1">
    <source>
        <dbReference type="Pfam" id="PF00462"/>
    </source>
</evidence>
<dbReference type="Proteomes" id="UP001289374">
    <property type="component" value="Unassembled WGS sequence"/>
</dbReference>
<organism evidence="2 3">
    <name type="scientific">Sesamum angolense</name>
    <dbReference type="NCBI Taxonomy" id="2727404"/>
    <lineage>
        <taxon>Eukaryota</taxon>
        <taxon>Viridiplantae</taxon>
        <taxon>Streptophyta</taxon>
        <taxon>Embryophyta</taxon>
        <taxon>Tracheophyta</taxon>
        <taxon>Spermatophyta</taxon>
        <taxon>Magnoliopsida</taxon>
        <taxon>eudicotyledons</taxon>
        <taxon>Gunneridae</taxon>
        <taxon>Pentapetalae</taxon>
        <taxon>asterids</taxon>
        <taxon>lamiids</taxon>
        <taxon>Lamiales</taxon>
        <taxon>Pedaliaceae</taxon>
        <taxon>Sesamum</taxon>
    </lineage>
</organism>
<protein>
    <submittedName>
        <fullName evidence="2">Glutaredoxin-C2</fullName>
    </submittedName>
</protein>
<name>A0AAE1WH01_9LAMI</name>
<feature type="domain" description="Glutaredoxin" evidence="1">
    <location>
        <begin position="61"/>
        <end position="89"/>
    </location>
</feature>
<dbReference type="GO" id="GO:0034599">
    <property type="term" value="P:cellular response to oxidative stress"/>
    <property type="evidence" value="ECO:0007669"/>
    <property type="project" value="TreeGrafter"/>
</dbReference>
<dbReference type="EMBL" id="JACGWL010000010">
    <property type="protein sequence ID" value="KAK4392971.1"/>
    <property type="molecule type" value="Genomic_DNA"/>
</dbReference>
<evidence type="ECO:0000313" key="2">
    <source>
        <dbReference type="EMBL" id="KAK4392971.1"/>
    </source>
</evidence>
<dbReference type="InterPro" id="IPR036249">
    <property type="entry name" value="Thioredoxin-like_sf"/>
</dbReference>
<dbReference type="AlphaFoldDB" id="A0AAE1WH01"/>
<keyword evidence="3" id="KW-1185">Reference proteome</keyword>
<accession>A0AAE1WH01</accession>
<dbReference type="PANTHER" id="PTHR45694">
    <property type="entry name" value="GLUTAREDOXIN 2"/>
    <property type="match status" value="1"/>
</dbReference>
<dbReference type="InterPro" id="IPR002109">
    <property type="entry name" value="Glutaredoxin"/>
</dbReference>
<reference evidence="2" key="1">
    <citation type="submission" date="2020-06" db="EMBL/GenBank/DDBJ databases">
        <authorList>
            <person name="Li T."/>
            <person name="Hu X."/>
            <person name="Zhang T."/>
            <person name="Song X."/>
            <person name="Zhang H."/>
            <person name="Dai N."/>
            <person name="Sheng W."/>
            <person name="Hou X."/>
            <person name="Wei L."/>
        </authorList>
    </citation>
    <scope>NUCLEOTIDE SEQUENCE</scope>
    <source>
        <strain evidence="2">K16</strain>
        <tissue evidence="2">Leaf</tissue>
    </source>
</reference>
<dbReference type="Pfam" id="PF00462">
    <property type="entry name" value="Glutaredoxin"/>
    <property type="match status" value="1"/>
</dbReference>
<dbReference type="GO" id="GO:0015038">
    <property type="term" value="F:glutathione disulfide oxidoreductase activity"/>
    <property type="evidence" value="ECO:0007669"/>
    <property type="project" value="TreeGrafter"/>
</dbReference>
<dbReference type="GO" id="GO:0005737">
    <property type="term" value="C:cytoplasm"/>
    <property type="evidence" value="ECO:0007669"/>
    <property type="project" value="TreeGrafter"/>
</dbReference>
<reference evidence="2" key="2">
    <citation type="journal article" date="2024" name="Plant">
        <title>Genomic evolution and insights into agronomic trait innovations of Sesamum species.</title>
        <authorList>
            <person name="Miao H."/>
            <person name="Wang L."/>
            <person name="Qu L."/>
            <person name="Liu H."/>
            <person name="Sun Y."/>
            <person name="Le M."/>
            <person name="Wang Q."/>
            <person name="Wei S."/>
            <person name="Zheng Y."/>
            <person name="Lin W."/>
            <person name="Duan Y."/>
            <person name="Cao H."/>
            <person name="Xiong S."/>
            <person name="Wang X."/>
            <person name="Wei L."/>
            <person name="Li C."/>
            <person name="Ma Q."/>
            <person name="Ju M."/>
            <person name="Zhao R."/>
            <person name="Li G."/>
            <person name="Mu C."/>
            <person name="Tian Q."/>
            <person name="Mei H."/>
            <person name="Zhang T."/>
            <person name="Gao T."/>
            <person name="Zhang H."/>
        </authorList>
    </citation>
    <scope>NUCLEOTIDE SEQUENCE</scope>
    <source>
        <strain evidence="2">K16</strain>
    </source>
</reference>
<comment type="caution">
    <text evidence="2">The sequence shown here is derived from an EMBL/GenBank/DDBJ whole genome shotgun (WGS) entry which is preliminary data.</text>
</comment>